<dbReference type="EMBL" id="CAJOBD010003574">
    <property type="protein sequence ID" value="CAF3955869.1"/>
    <property type="molecule type" value="Genomic_DNA"/>
</dbReference>
<keyword evidence="1" id="KW-0812">Transmembrane</keyword>
<keyword evidence="1" id="KW-0472">Membrane</keyword>
<reference evidence="2" key="1">
    <citation type="submission" date="2021-02" db="EMBL/GenBank/DDBJ databases">
        <authorList>
            <person name="Nowell W R."/>
        </authorList>
    </citation>
    <scope>NUCLEOTIDE SEQUENCE</scope>
</reference>
<organism evidence="2 3">
    <name type="scientific">Rotaria sordida</name>
    <dbReference type="NCBI Taxonomy" id="392033"/>
    <lineage>
        <taxon>Eukaryota</taxon>
        <taxon>Metazoa</taxon>
        <taxon>Spiralia</taxon>
        <taxon>Gnathifera</taxon>
        <taxon>Rotifera</taxon>
        <taxon>Eurotatoria</taxon>
        <taxon>Bdelloidea</taxon>
        <taxon>Philodinida</taxon>
        <taxon>Philodinidae</taxon>
        <taxon>Rotaria</taxon>
    </lineage>
</organism>
<gene>
    <name evidence="2" type="ORF">JBS370_LOCUS23801</name>
</gene>
<sequence length="268" mass="32605">MHLQSLWQIFYIIFIYHLNTGLTLTSSSYGTNFTRWSEDDWFKTQYLINTKFFFNQQRYEHIIFRTRMNEWSLELSYGNKSNLNKIWTEFHLFLDHRHQSINLNNSISDRIRHICRSPIISLLTNNSNTLIPELAEMDKRIAEYFINDGFFRTINYIHCTIDDQRRNPSINIRIDIYLVTNREFRSLLYIEMPNITRNLFVNNQARFYIHNNEQNFKYNFNISNINYKSAIYMIKLYKQINNVSSNTLIIFSNMITILFNFFLFLIFF</sequence>
<accession>A0A819L0F5</accession>
<dbReference type="AlphaFoldDB" id="A0A819L0F5"/>
<name>A0A819L0F5_9BILA</name>
<feature type="transmembrane region" description="Helical" evidence="1">
    <location>
        <begin position="248"/>
        <end position="267"/>
    </location>
</feature>
<keyword evidence="1" id="KW-1133">Transmembrane helix</keyword>
<dbReference type="Proteomes" id="UP000663836">
    <property type="component" value="Unassembled WGS sequence"/>
</dbReference>
<evidence type="ECO:0000313" key="2">
    <source>
        <dbReference type="EMBL" id="CAF3955869.1"/>
    </source>
</evidence>
<evidence type="ECO:0000313" key="3">
    <source>
        <dbReference type="Proteomes" id="UP000663836"/>
    </source>
</evidence>
<comment type="caution">
    <text evidence="2">The sequence shown here is derived from an EMBL/GenBank/DDBJ whole genome shotgun (WGS) entry which is preliminary data.</text>
</comment>
<feature type="transmembrane region" description="Helical" evidence="1">
    <location>
        <begin position="6"/>
        <end position="25"/>
    </location>
</feature>
<protein>
    <submittedName>
        <fullName evidence="2">Uncharacterized protein</fullName>
    </submittedName>
</protein>
<evidence type="ECO:0000256" key="1">
    <source>
        <dbReference type="SAM" id="Phobius"/>
    </source>
</evidence>
<proteinExistence type="predicted"/>